<sequence length="103" mass="11588">MKARDCVLTLVFPVALEEDLVDHLLEHPEWVAGFTSTRVEGQGQAVRLHGSAEQVRGRSCRARVQIVMNREDAQALLAHLKEALPNPEIAYWLVPLIEFGRFA</sequence>
<dbReference type="Pfam" id="PF11582">
    <property type="entry name" value="DUF3240"/>
    <property type="match status" value="1"/>
</dbReference>
<organism evidence="1 2">
    <name type="scientific">Candidatus Desulfobacillus denitrificans</name>
    <dbReference type="NCBI Taxonomy" id="2608985"/>
    <lineage>
        <taxon>Bacteria</taxon>
        <taxon>Pseudomonadati</taxon>
        <taxon>Pseudomonadota</taxon>
        <taxon>Betaproteobacteria</taxon>
        <taxon>Candidatus Desulfobacillus</taxon>
    </lineage>
</organism>
<dbReference type="Proteomes" id="UP000662914">
    <property type="component" value="Chromosome"/>
</dbReference>
<protein>
    <recommendedName>
        <fullName evidence="3">DUF3240 domain-containing protein</fullName>
    </recommendedName>
</protein>
<dbReference type="AlphaFoldDB" id="A0A809RYV8"/>
<dbReference type="EMBL" id="AP021857">
    <property type="protein sequence ID" value="BBO21517.1"/>
    <property type="molecule type" value="Genomic_DNA"/>
</dbReference>
<dbReference type="Gene3D" id="3.30.70.120">
    <property type="match status" value="1"/>
</dbReference>
<accession>A0A809RYV8</accession>
<dbReference type="InterPro" id="IPR015867">
    <property type="entry name" value="N-reg_PII/ATP_PRibTrfase_C"/>
</dbReference>
<name>A0A809RYV8_9PROT</name>
<evidence type="ECO:0000313" key="1">
    <source>
        <dbReference type="EMBL" id="BBO21517.1"/>
    </source>
</evidence>
<evidence type="ECO:0008006" key="3">
    <source>
        <dbReference type="Google" id="ProtNLM"/>
    </source>
</evidence>
<proteinExistence type="predicted"/>
<dbReference type="KEGG" id="ddz:DSYM_22160"/>
<gene>
    <name evidence="1" type="ORF">DSYM_22160</name>
</gene>
<dbReference type="InterPro" id="IPR021634">
    <property type="entry name" value="DUF3240"/>
</dbReference>
<reference evidence="1" key="1">
    <citation type="journal article" name="DNA Res.">
        <title>The physiological potential of anammox bacteria as revealed by their core genome structure.</title>
        <authorList>
            <person name="Okubo T."/>
            <person name="Toyoda A."/>
            <person name="Fukuhara K."/>
            <person name="Uchiyama I."/>
            <person name="Harigaya Y."/>
            <person name="Kuroiwa M."/>
            <person name="Suzuki T."/>
            <person name="Murakami Y."/>
            <person name="Suwa Y."/>
            <person name="Takami H."/>
        </authorList>
    </citation>
    <scope>NUCLEOTIDE SEQUENCE</scope>
    <source>
        <strain evidence="1">317325-3</strain>
    </source>
</reference>
<evidence type="ECO:0000313" key="2">
    <source>
        <dbReference type="Proteomes" id="UP000662914"/>
    </source>
</evidence>